<dbReference type="Gene3D" id="1.10.730.10">
    <property type="entry name" value="Isoleucyl-tRNA Synthetase, Domain 1"/>
    <property type="match status" value="1"/>
</dbReference>
<dbReference type="SUPFAM" id="SSF47323">
    <property type="entry name" value="Anticodon-binding domain of a subclass of class I aminoacyl-tRNA synthetases"/>
    <property type="match status" value="1"/>
</dbReference>
<gene>
    <name evidence="2" type="ORF">NQ317_016563</name>
</gene>
<dbReference type="InterPro" id="IPR008909">
    <property type="entry name" value="DALR_anticod-bd"/>
</dbReference>
<keyword evidence="3" id="KW-1185">Reference proteome</keyword>
<reference evidence="2" key="1">
    <citation type="journal article" date="2023" name="Insect Mol. Biol.">
        <title>Genome sequencing provides insights into the evolution of gene families encoding plant cell wall-degrading enzymes in longhorned beetles.</title>
        <authorList>
            <person name="Shin N.R."/>
            <person name="Okamura Y."/>
            <person name="Kirsch R."/>
            <person name="Pauchet Y."/>
        </authorList>
    </citation>
    <scope>NUCLEOTIDE SEQUENCE</scope>
    <source>
        <strain evidence="2">MMC_N1</strain>
    </source>
</reference>
<feature type="domain" description="DALR anticodon binding" evidence="1">
    <location>
        <begin position="56"/>
        <end position="161"/>
    </location>
</feature>
<name>A0ABQ9J1M9_9CUCU</name>
<feature type="non-terminal residue" evidence="2">
    <location>
        <position position="1"/>
    </location>
</feature>
<dbReference type="InterPro" id="IPR037380">
    <property type="entry name" value="DALRD3"/>
</dbReference>
<dbReference type="PANTHER" id="PTHR16043:SF1">
    <property type="entry name" value="DALR ANTICODON-BINDING DOMAIN-CONTAINING PROTEIN 3"/>
    <property type="match status" value="1"/>
</dbReference>
<evidence type="ECO:0000313" key="3">
    <source>
        <dbReference type="Proteomes" id="UP001162164"/>
    </source>
</evidence>
<comment type="caution">
    <text evidence="2">The sequence shown here is derived from an EMBL/GenBank/DDBJ whole genome shotgun (WGS) entry which is preliminary data.</text>
</comment>
<accession>A0ABQ9J1M9</accession>
<organism evidence="2 3">
    <name type="scientific">Molorchus minor</name>
    <dbReference type="NCBI Taxonomy" id="1323400"/>
    <lineage>
        <taxon>Eukaryota</taxon>
        <taxon>Metazoa</taxon>
        <taxon>Ecdysozoa</taxon>
        <taxon>Arthropoda</taxon>
        <taxon>Hexapoda</taxon>
        <taxon>Insecta</taxon>
        <taxon>Pterygota</taxon>
        <taxon>Neoptera</taxon>
        <taxon>Endopterygota</taxon>
        <taxon>Coleoptera</taxon>
        <taxon>Polyphaga</taxon>
        <taxon>Cucujiformia</taxon>
        <taxon>Chrysomeloidea</taxon>
        <taxon>Cerambycidae</taxon>
        <taxon>Lamiinae</taxon>
        <taxon>Monochamini</taxon>
        <taxon>Molorchus</taxon>
    </lineage>
</organism>
<sequence length="161" mass="18918">KRALDMRMMAQHKYGVQIQSNTSWKTYFEKLGRAAVVIEMLSNKPQKALKLSMNDLQTANKGKTTFEEWELFYVYILQFPITIKSCIKDIEKGIINPQYLVSFLSSLCSIFSAYYRRVRILTDPREHLYAVLYARIYLLKALQCVFHNTLHILNIDPIKEM</sequence>
<evidence type="ECO:0000313" key="2">
    <source>
        <dbReference type="EMBL" id="KAJ8971368.1"/>
    </source>
</evidence>
<evidence type="ECO:0000259" key="1">
    <source>
        <dbReference type="SMART" id="SM00836"/>
    </source>
</evidence>
<dbReference type="SMART" id="SM00836">
    <property type="entry name" value="DALR_1"/>
    <property type="match status" value="1"/>
</dbReference>
<proteinExistence type="predicted"/>
<dbReference type="Pfam" id="PF05746">
    <property type="entry name" value="DALR_1"/>
    <property type="match status" value="1"/>
</dbReference>
<dbReference type="EMBL" id="JAPWTJ010001491">
    <property type="protein sequence ID" value="KAJ8971368.1"/>
    <property type="molecule type" value="Genomic_DNA"/>
</dbReference>
<dbReference type="PANTHER" id="PTHR16043">
    <property type="entry name" value="DALRD3 PROTEIN"/>
    <property type="match status" value="1"/>
</dbReference>
<dbReference type="Proteomes" id="UP001162164">
    <property type="component" value="Unassembled WGS sequence"/>
</dbReference>
<protein>
    <recommendedName>
        <fullName evidence="1">DALR anticodon binding domain-containing protein</fullName>
    </recommendedName>
</protein>
<dbReference type="InterPro" id="IPR009080">
    <property type="entry name" value="tRNAsynth_Ia_anticodon-bd"/>
</dbReference>